<dbReference type="Gene3D" id="4.10.60.10">
    <property type="entry name" value="Zinc finger, CCHC-type"/>
    <property type="match status" value="1"/>
</dbReference>
<dbReference type="CDD" id="cd01650">
    <property type="entry name" value="RT_nLTR_like"/>
    <property type="match status" value="2"/>
</dbReference>
<evidence type="ECO:0000313" key="5">
    <source>
        <dbReference type="EMBL" id="CAB0034437.1"/>
    </source>
</evidence>
<feature type="compositionally biased region" description="Basic and acidic residues" evidence="2">
    <location>
        <begin position="95"/>
        <end position="108"/>
    </location>
</feature>
<dbReference type="InterPro" id="IPR043502">
    <property type="entry name" value="DNA/RNA_pol_sf"/>
</dbReference>
<name>A0A6H5I8Z9_9HYME</name>
<dbReference type="GO" id="GO:0071897">
    <property type="term" value="P:DNA biosynthetic process"/>
    <property type="evidence" value="ECO:0007669"/>
    <property type="project" value="UniProtKB-ARBA"/>
</dbReference>
<dbReference type="InterPro" id="IPR001878">
    <property type="entry name" value="Znf_CCHC"/>
</dbReference>
<protein>
    <recommendedName>
        <fullName evidence="7">Reverse transcriptase domain-containing protein</fullName>
    </recommendedName>
</protein>
<evidence type="ECO:0000259" key="4">
    <source>
        <dbReference type="PROSITE" id="PS50878"/>
    </source>
</evidence>
<dbReference type="SMART" id="SM00343">
    <property type="entry name" value="ZnF_C2HC"/>
    <property type="match status" value="2"/>
</dbReference>
<dbReference type="Pfam" id="PF00098">
    <property type="entry name" value="zf-CCHC"/>
    <property type="match status" value="1"/>
</dbReference>
<dbReference type="GO" id="GO:0008270">
    <property type="term" value="F:zinc ion binding"/>
    <property type="evidence" value="ECO:0007669"/>
    <property type="project" value="UniProtKB-KW"/>
</dbReference>
<keyword evidence="1" id="KW-0479">Metal-binding</keyword>
<dbReference type="PROSITE" id="PS50158">
    <property type="entry name" value="ZF_CCHC"/>
    <property type="match status" value="2"/>
</dbReference>
<keyword evidence="1" id="KW-0863">Zinc-finger</keyword>
<dbReference type="CDD" id="cd09077">
    <property type="entry name" value="R1-I-EN"/>
    <property type="match status" value="1"/>
</dbReference>
<dbReference type="SUPFAM" id="SSF56672">
    <property type="entry name" value="DNA/RNA polymerases"/>
    <property type="match status" value="2"/>
</dbReference>
<dbReference type="InterPro" id="IPR036691">
    <property type="entry name" value="Endo/exonu/phosph_ase_sf"/>
</dbReference>
<sequence length="2452" mass="276538">MVCERCLERAIIALRLAGRPELPGSVTSETTLTPTASSAVSDQNRKGRKRPASSPGTNRTPKRSSGSACPTRSDAKTIVDKVQNDNNITVENDFVEVKRRRDRRRETPTQRQTTARAGQNPQMAQPRRHAIRPRPDAIVVKTTSEGGATYADILRKLYADPSLQDTVGKSVKSIRHSPSGALELEAALGDTASASALRHTTSIEIKDLDECATKEGIRDALRTQLGRPDLDLDAVRSLRKAYAGTLTAVVALPDDLAAQAIKLGHIRIGWVSCRIRSRVERLRCFRCWSPGHVAARCRGPDRTGLCYRCAKEGHQAKDCKARPTCVFSRTRLGRSHVRRPELPTSSRDTTSTSIMKIIQLNLNHCMSAQSLLEQTVLEHKFDLAIVSDQYRNLQTPYTWIADSDKQAAIWVLRGNQVQERPARASPFYTWARVRGIYFFSVYAPPRLSDAEFAALLSNIVDEAQGRRPLVVAGDFNAWSTEWGSERTTRRGMALLDALAPLEVALLNTGDTPTFVGEQGRSIIDLTFASDELVPRVATWQVGGLDTTSDHETIVTEIEDTAPPEPEPRQSCKWSARSLNREAFVNWMAGVTVAPGAPERMADELGTAIAAACDAAMTRTSGRRRRGPVYWWTEEIAGLRRACLRARRLAQRARGRQNWDARRAEHVAARRRLGAAIKAGKRRCWSLLCEEADRDTWGRPYEIVMSRLRGPRAKPPSSPSLVRRAVAALFPVVTEELAPPPVVPDGEIAPCVSLGELRRACGKMKEHTAAGPDGIPNAALRIAVAARPDIFLRVLTACIRSGVFPRCWKRQRLVLLPKPGKPPDEPTSFRPICMLDAMGKMLERIICDRLQAFTESPAGLSDRQFGFRRGRSTIDAIDMVVSTAREALKGKRWLGGTKEYCAVVTLDVKNAFNTARWNNILTALERIETPAYLRKIIANYFQDRVLEFGTSDGPEVGSVTAGVPQGSVLGPTLWNVMYDAILRLNLQRSVNIVGFADDIALVAVDKYLWRIENHLNAAVGQVREALLRLGLETADQKTEVLLLTSRKKMESITITVGNCYIKSAPHIRYLGLHIDARLRFDVHLAKASEKARSVAGALASIMPRTGGPRSSRRKLYAGVVDSVLLYGAPIWSSATETRAYLRQAESIHRRACLRIISGRPHLSYEATYILASIPPLALLADERARLFHRSRDDAGRGDERQETLRRWQVQWDQSTKGRWTHRLIPDIKEWVERRHGEMSYHLTQLLTGHGYFRHHSQRYDNNASARCPVCPDETENVEHVFFHCSRFEPEREVLQAQIWRADRTGEHRPAHVERQRSCVISDTCTYSAEATEYNFFIVKSIKRKKKCIEERFLEVGHTQSSGDSMHSAIERYTRNKEIFTQNQWAHAMGAACQTKYTVNQNRTQLELTVGDLVYVENGNKLNRRKLDELRVGPYEILRKFSNSIFEINRMYYWPNADCDSEFFAVTTIITIALTRFCVDSVYCTYVYIRIYVYAILRDMKSHSNLHELGVFKIEAVEETTRIKVTWLIPRCWLHNPVIVVTQYTSCHFPYKRGQYEPFQPKYPSAAVTCKNVRFGAARAEKSRFYTFIAVFQLSEWEQRAGGEVSNTATARRRGSQQHCYSAHFPSSAWYPYSDRPTACSSGIAQKFANFASVFFHTFSRLIEKAELRHLQSSARELHSQLRVMQVNAYSLRKQIAVVKDKMLALQVDLLSVCETWLTPNVDSREVEVPGYHLFRNDRGLPSPNPKQDYMFDGGVTCYVRSDLPARIVYNPKITCIDENEVLAIELKFKARKLLLTSVYRHPHGNYCNVLFNYFQSICQSFDHFFFVVNFNANMLTQSDEAKNLRALTNECSLELVPSEPTHHTVFTDTWIDLAFVDSLARVCNYTKSAAPFIYGHDYFCFEYFVGSPAVVIEPRLSRNFSSFNKSLFNCQINTRLSTLSVSLSHPDVPLQEFNSSVLELLDEHAPVGVSRRRRASAPWFTPALRASCSERDRIYKDARQLGNRDLLFQYRCLRKELKHDIELAREHYLRDGLSSCSDDTQRWACLRRLGLVDASNPSPLDYFPADDLMRHYQSISVRHPLCSADTLEAIINEPSRVLDCKFQLAEVTEAQVLRALLHAGHGARGSSCDGVSLRYLEHSYPIITPFLSRIFNASIATGKYPALWKRSTIVPLSKVPRPLSPSQTRPIANLPHLARACDRLITEQMVAYLEDNQLLSTRQSGFTRGYSTQTALLRVVEDARKAVELGHVTFMVLFDFKCSFDTLDHTVLLNRLRELGFTADALRFAHSYLSDRSQAVAGRDGPASDFLLLTSMVPQGFSPAPIFFFAFIDSVIGALRHCGSSCMLFADDLQIYLSGPPEDLDLMTARMNNDTEFVVELAVRCGLLLSVPKTQAMIIASDQRRMRLSYGPRAPIFLVGEVVPCHSKIRNLGLIIRQNLSWDSQIAAVSSRVHESF</sequence>
<dbReference type="Proteomes" id="UP000479190">
    <property type="component" value="Unassembled WGS sequence"/>
</dbReference>
<evidence type="ECO:0000256" key="2">
    <source>
        <dbReference type="SAM" id="MobiDB-lite"/>
    </source>
</evidence>
<dbReference type="GO" id="GO:0003676">
    <property type="term" value="F:nucleic acid binding"/>
    <property type="evidence" value="ECO:0007669"/>
    <property type="project" value="InterPro"/>
</dbReference>
<dbReference type="Pfam" id="PF14529">
    <property type="entry name" value="Exo_endo_phos_2"/>
    <property type="match status" value="1"/>
</dbReference>
<dbReference type="PANTHER" id="PTHR19446">
    <property type="entry name" value="REVERSE TRANSCRIPTASES"/>
    <property type="match status" value="1"/>
</dbReference>
<dbReference type="InterPro" id="IPR036875">
    <property type="entry name" value="Znf_CCHC_sf"/>
</dbReference>
<dbReference type="InterPro" id="IPR005135">
    <property type="entry name" value="Endo/exonuclease/phosphatase"/>
</dbReference>
<reference evidence="5 6" key="1">
    <citation type="submission" date="2020-02" db="EMBL/GenBank/DDBJ databases">
        <authorList>
            <person name="Ferguson B K."/>
        </authorList>
    </citation>
    <scope>NUCLEOTIDE SEQUENCE [LARGE SCALE GENOMIC DNA]</scope>
</reference>
<feature type="compositionally biased region" description="Polar residues" evidence="2">
    <location>
        <begin position="54"/>
        <end position="70"/>
    </location>
</feature>
<dbReference type="SUPFAM" id="SSF57756">
    <property type="entry name" value="Retrovirus zinc finger-like domains"/>
    <property type="match status" value="1"/>
</dbReference>
<feature type="domain" description="CCHC-type" evidence="3">
    <location>
        <begin position="306"/>
        <end position="320"/>
    </location>
</feature>
<dbReference type="SUPFAM" id="SSF56219">
    <property type="entry name" value="DNase I-like"/>
    <property type="match status" value="2"/>
</dbReference>
<dbReference type="Pfam" id="PF00078">
    <property type="entry name" value="RVT_1"/>
    <property type="match status" value="2"/>
</dbReference>
<accession>A0A6H5I8Z9</accession>
<feature type="compositionally biased region" description="Basic and acidic residues" evidence="2">
    <location>
        <begin position="73"/>
        <end position="83"/>
    </location>
</feature>
<feature type="domain" description="Reverse transcriptase" evidence="4">
    <location>
        <begin position="2152"/>
        <end position="2431"/>
    </location>
</feature>
<evidence type="ECO:0000313" key="6">
    <source>
        <dbReference type="Proteomes" id="UP000479190"/>
    </source>
</evidence>
<dbReference type="InterPro" id="IPR000477">
    <property type="entry name" value="RT_dom"/>
</dbReference>
<evidence type="ECO:0000259" key="3">
    <source>
        <dbReference type="PROSITE" id="PS50158"/>
    </source>
</evidence>
<dbReference type="GO" id="GO:0003824">
    <property type="term" value="F:catalytic activity"/>
    <property type="evidence" value="ECO:0007669"/>
    <property type="project" value="InterPro"/>
</dbReference>
<evidence type="ECO:0000256" key="1">
    <source>
        <dbReference type="PROSITE-ProRule" id="PRU00047"/>
    </source>
</evidence>
<dbReference type="EMBL" id="CADCXV010000741">
    <property type="protein sequence ID" value="CAB0034437.1"/>
    <property type="molecule type" value="Genomic_DNA"/>
</dbReference>
<feature type="compositionally biased region" description="Polar residues" evidence="2">
    <location>
        <begin position="25"/>
        <end position="42"/>
    </location>
</feature>
<dbReference type="OrthoDB" id="7554092at2759"/>
<feature type="domain" description="CCHC-type" evidence="3">
    <location>
        <begin position="283"/>
        <end position="298"/>
    </location>
</feature>
<proteinExistence type="predicted"/>
<organism evidence="5 6">
    <name type="scientific">Trichogramma brassicae</name>
    <dbReference type="NCBI Taxonomy" id="86971"/>
    <lineage>
        <taxon>Eukaryota</taxon>
        <taxon>Metazoa</taxon>
        <taxon>Ecdysozoa</taxon>
        <taxon>Arthropoda</taxon>
        <taxon>Hexapoda</taxon>
        <taxon>Insecta</taxon>
        <taxon>Pterygota</taxon>
        <taxon>Neoptera</taxon>
        <taxon>Endopterygota</taxon>
        <taxon>Hymenoptera</taxon>
        <taxon>Apocrita</taxon>
        <taxon>Proctotrupomorpha</taxon>
        <taxon>Chalcidoidea</taxon>
        <taxon>Trichogrammatidae</taxon>
        <taxon>Trichogramma</taxon>
    </lineage>
</organism>
<feature type="region of interest" description="Disordered" evidence="2">
    <location>
        <begin position="21"/>
        <end position="130"/>
    </location>
</feature>
<keyword evidence="6" id="KW-1185">Reference proteome</keyword>
<dbReference type="Gene3D" id="3.60.10.10">
    <property type="entry name" value="Endonuclease/exonuclease/phosphatase"/>
    <property type="match status" value="2"/>
</dbReference>
<gene>
    <name evidence="5" type="ORF">TBRA_LOCUS6335</name>
</gene>
<evidence type="ECO:0008006" key="7">
    <source>
        <dbReference type="Google" id="ProtNLM"/>
    </source>
</evidence>
<dbReference type="PROSITE" id="PS50878">
    <property type="entry name" value="RT_POL"/>
    <property type="match status" value="2"/>
</dbReference>
<feature type="domain" description="Reverse transcriptase" evidence="4">
    <location>
        <begin position="796"/>
        <end position="1073"/>
    </location>
</feature>
<keyword evidence="1" id="KW-0862">Zinc</keyword>